<evidence type="ECO:0000256" key="3">
    <source>
        <dbReference type="ARBA" id="ARBA00022490"/>
    </source>
</evidence>
<evidence type="ECO:0000256" key="5">
    <source>
        <dbReference type="ARBA" id="ARBA00022840"/>
    </source>
</evidence>
<comment type="subcellular location">
    <subcellularLocation>
        <location evidence="1">Cytoplasm</location>
    </subcellularLocation>
</comment>
<dbReference type="Gene3D" id="3.30.260.10">
    <property type="entry name" value="TCP-1-like chaperonin intermediate domain"/>
    <property type="match status" value="1"/>
</dbReference>
<accession>A0A1E5WLL6</accession>
<gene>
    <name evidence="11" type="ORF">BAE44_0000679</name>
</gene>
<proteinExistence type="inferred from homology"/>
<dbReference type="STRING" id="888268.A0A1E5WLL6"/>
<dbReference type="NCBIfam" id="NF041083">
    <property type="entry name" value="thermosome_beta"/>
    <property type="match status" value="1"/>
</dbReference>
<evidence type="ECO:0000256" key="1">
    <source>
        <dbReference type="ARBA" id="ARBA00004496"/>
    </source>
</evidence>
<dbReference type="Gene3D" id="1.10.560.10">
    <property type="entry name" value="GroEL-like equatorial domain"/>
    <property type="match status" value="2"/>
</dbReference>
<evidence type="ECO:0000256" key="7">
    <source>
        <dbReference type="ARBA" id="ARBA00024086"/>
    </source>
</evidence>
<dbReference type="GO" id="GO:0016887">
    <property type="term" value="F:ATP hydrolysis activity"/>
    <property type="evidence" value="ECO:0007669"/>
    <property type="project" value="InterPro"/>
</dbReference>
<sequence length="589" mass="65421">MALAFDDFGRPFIILREQEKKTRLRGLDAQKANIAAGKAVARILRTSLGPKGMDKMLQSPDGDVTISRHLLPCFSPPYTCINKLSYRSLLLLLLFFLLKVLPCEFPANDGATILEQMDVDNHIAQLMVELSRSQDYEIGDGTTGVVVMAGALLEQAEKLLERGIHPIRVAEGYEMASRIAFEHLERISRKYEFSADDIEPLVQTCMTTLSSKIVHRCKQALAEIAVKAVLAVADLERKDVNLDLIKVEGKVGGKLEDTELIYGILVDKDMSHPQMPKRIEDAKIAILTCPFEPPKPKTKHKVDIDTVEKFQTLREQEQKYFDEMVQKCKVNSKLFLITQNINVDVGATLVICQWGFDDEANHLLMHRNLPAVRWVGGVELELIAIATGGRIVPRFQELSPEKLGKAGLVREKSFGTTKDRMLYIEKCANSRAVTIFIRGGNKMMIEETKRSLHDALCVARNLIRNNSIVYGGGSAEIACSLAVETAADRHPGVEQYAIRSFADALDAVPLALAENSGLPPIDTLTAVKAQQVKESNPHCGIDCNDVGTNDMKEQNVFETLIGKQQQILLATQVVKMILKIDDVISPSEY</sequence>
<evidence type="ECO:0000256" key="8">
    <source>
        <dbReference type="ARBA" id="ARBA00024677"/>
    </source>
</evidence>
<dbReference type="EMBL" id="LWDX02002276">
    <property type="protein sequence ID" value="OEL38302.1"/>
    <property type="molecule type" value="Genomic_DNA"/>
</dbReference>
<dbReference type="InterPro" id="IPR017998">
    <property type="entry name" value="Chaperone_TCP-1"/>
</dbReference>
<dbReference type="CDD" id="cd03339">
    <property type="entry name" value="TCP1_epsilon"/>
    <property type="match status" value="1"/>
</dbReference>
<evidence type="ECO:0000256" key="9">
    <source>
        <dbReference type="ARBA" id="ARBA00033325"/>
    </source>
</evidence>
<dbReference type="InterPro" id="IPR012718">
    <property type="entry name" value="Chap_CCT_epsi"/>
</dbReference>
<dbReference type="PANTHER" id="PTHR11353">
    <property type="entry name" value="CHAPERONIN"/>
    <property type="match status" value="1"/>
</dbReference>
<evidence type="ECO:0000256" key="4">
    <source>
        <dbReference type="ARBA" id="ARBA00022741"/>
    </source>
</evidence>
<dbReference type="InterPro" id="IPR054827">
    <property type="entry name" value="thermosome_alpha"/>
</dbReference>
<dbReference type="PROSITE" id="PS00995">
    <property type="entry name" value="TCP1_3"/>
    <property type="match status" value="1"/>
</dbReference>
<dbReference type="AlphaFoldDB" id="A0A1E5WLL6"/>
<evidence type="ECO:0000256" key="6">
    <source>
        <dbReference type="ARBA" id="ARBA00023186"/>
    </source>
</evidence>
<dbReference type="InterPro" id="IPR027409">
    <property type="entry name" value="GroEL-like_apical_dom_sf"/>
</dbReference>
<dbReference type="FunFam" id="3.50.7.10:FF:000003">
    <property type="entry name" value="T-complex protein 1 subunit epsilon"/>
    <property type="match status" value="1"/>
</dbReference>
<evidence type="ECO:0000313" key="12">
    <source>
        <dbReference type="Proteomes" id="UP000095767"/>
    </source>
</evidence>
<dbReference type="GO" id="GO:0005832">
    <property type="term" value="C:chaperonin-containing T-complex"/>
    <property type="evidence" value="ECO:0007669"/>
    <property type="project" value="UniProtKB-ARBA"/>
</dbReference>
<keyword evidence="3" id="KW-0963">Cytoplasm</keyword>
<dbReference type="InterPro" id="IPR027410">
    <property type="entry name" value="TCP-1-like_intermed_sf"/>
</dbReference>
<name>A0A1E5WLL6_9POAL</name>
<dbReference type="SUPFAM" id="SSF52029">
    <property type="entry name" value="GroEL apical domain-like"/>
    <property type="match status" value="1"/>
</dbReference>
<keyword evidence="4 10" id="KW-0547">Nucleotide-binding</keyword>
<dbReference type="Gene3D" id="3.50.7.10">
    <property type="entry name" value="GroEL"/>
    <property type="match status" value="1"/>
</dbReference>
<reference evidence="11 12" key="1">
    <citation type="submission" date="2016-09" db="EMBL/GenBank/DDBJ databases">
        <title>The draft genome of Dichanthelium oligosanthes: A C3 panicoid grass species.</title>
        <authorList>
            <person name="Studer A.J."/>
            <person name="Schnable J.C."/>
            <person name="Brutnell T.P."/>
        </authorList>
    </citation>
    <scope>NUCLEOTIDE SEQUENCE [LARGE SCALE GENOMIC DNA]</scope>
    <source>
        <strain evidence="12">cv. Kellogg 1175</strain>
        <tissue evidence="11">Leaf</tissue>
    </source>
</reference>
<dbReference type="NCBIfam" id="NF041082">
    <property type="entry name" value="thermosome_alpha"/>
    <property type="match status" value="1"/>
</dbReference>
<dbReference type="InterPro" id="IPR002194">
    <property type="entry name" value="Chaperonin_TCP-1_CS"/>
</dbReference>
<protein>
    <recommendedName>
        <fullName evidence="7">T-complex protein 1 subunit epsilon</fullName>
    </recommendedName>
    <alternativeName>
        <fullName evidence="9">CCT-epsilon</fullName>
    </alternativeName>
</protein>
<dbReference type="GO" id="GO:0005524">
    <property type="term" value="F:ATP binding"/>
    <property type="evidence" value="ECO:0007669"/>
    <property type="project" value="UniProtKB-KW"/>
</dbReference>
<organism evidence="11 12">
    <name type="scientific">Dichanthelium oligosanthes</name>
    <dbReference type="NCBI Taxonomy" id="888268"/>
    <lineage>
        <taxon>Eukaryota</taxon>
        <taxon>Viridiplantae</taxon>
        <taxon>Streptophyta</taxon>
        <taxon>Embryophyta</taxon>
        <taxon>Tracheophyta</taxon>
        <taxon>Spermatophyta</taxon>
        <taxon>Magnoliopsida</taxon>
        <taxon>Liliopsida</taxon>
        <taxon>Poales</taxon>
        <taxon>Poaceae</taxon>
        <taxon>PACMAD clade</taxon>
        <taxon>Panicoideae</taxon>
        <taxon>Panicodae</taxon>
        <taxon>Paniceae</taxon>
        <taxon>Dichantheliinae</taxon>
        <taxon>Dichanthelium</taxon>
    </lineage>
</organism>
<comment type="similarity">
    <text evidence="2 10">Belongs to the TCP-1 chaperonin family.</text>
</comment>
<comment type="function">
    <text evidence="8">Molecular chaperone; assists the folding of proteins upon ATP hydrolysis. Known to play a role, in vitro, in the folding of actin and tubulin.</text>
</comment>
<dbReference type="PROSITE" id="PS00750">
    <property type="entry name" value="TCP1_1"/>
    <property type="match status" value="1"/>
</dbReference>
<keyword evidence="12" id="KW-1185">Reference proteome</keyword>
<dbReference type="GO" id="GO:0051082">
    <property type="term" value="F:unfolded protein binding"/>
    <property type="evidence" value="ECO:0007669"/>
    <property type="project" value="InterPro"/>
</dbReference>
<dbReference type="FunFam" id="3.30.260.10:FF:000028">
    <property type="entry name" value="T-complex protein 1 subunit epsilon"/>
    <property type="match status" value="1"/>
</dbReference>
<evidence type="ECO:0000256" key="10">
    <source>
        <dbReference type="RuleBase" id="RU004187"/>
    </source>
</evidence>
<keyword evidence="6 10" id="KW-0143">Chaperone</keyword>
<comment type="caution">
    <text evidence="11">The sequence shown here is derived from an EMBL/GenBank/DDBJ whole genome shotgun (WGS) entry which is preliminary data.</text>
</comment>
<dbReference type="Pfam" id="PF00118">
    <property type="entry name" value="Cpn60_TCP1"/>
    <property type="match status" value="1"/>
</dbReference>
<evidence type="ECO:0000256" key="2">
    <source>
        <dbReference type="ARBA" id="ARBA00008020"/>
    </source>
</evidence>
<dbReference type="OrthoDB" id="10248520at2759"/>
<dbReference type="GO" id="GO:0140662">
    <property type="term" value="F:ATP-dependent protein folding chaperone"/>
    <property type="evidence" value="ECO:0007669"/>
    <property type="project" value="InterPro"/>
</dbReference>
<dbReference type="InterPro" id="IPR053374">
    <property type="entry name" value="TCP-1_chaperonin"/>
</dbReference>
<keyword evidence="5 10" id="KW-0067">ATP-binding</keyword>
<dbReference type="SUPFAM" id="SSF48592">
    <property type="entry name" value="GroEL equatorial domain-like"/>
    <property type="match status" value="2"/>
</dbReference>
<dbReference type="PRINTS" id="PR00304">
    <property type="entry name" value="TCOMPLEXTCP1"/>
</dbReference>
<dbReference type="NCBIfam" id="TIGR02343">
    <property type="entry name" value="chap_CCT_epsi"/>
    <property type="match status" value="1"/>
</dbReference>
<dbReference type="InterPro" id="IPR002423">
    <property type="entry name" value="Cpn60/GroEL/TCP-1"/>
</dbReference>
<evidence type="ECO:0000313" key="11">
    <source>
        <dbReference type="EMBL" id="OEL38302.1"/>
    </source>
</evidence>
<dbReference type="InterPro" id="IPR027413">
    <property type="entry name" value="GROEL-like_equatorial_sf"/>
</dbReference>
<dbReference type="SUPFAM" id="SSF54849">
    <property type="entry name" value="GroEL-intermediate domain like"/>
    <property type="match status" value="1"/>
</dbReference>
<dbReference type="Proteomes" id="UP000095767">
    <property type="component" value="Unassembled WGS sequence"/>
</dbReference>
<dbReference type="FunFam" id="1.10.560.10:FF:000049">
    <property type="entry name" value="T-complex protein 1 subunitTheta, putative"/>
    <property type="match status" value="1"/>
</dbReference>